<feature type="region of interest" description="Disordered" evidence="1">
    <location>
        <begin position="1"/>
        <end position="45"/>
    </location>
</feature>
<reference evidence="3" key="1">
    <citation type="submission" date="2015-02" db="EMBL/GenBank/DDBJ databases">
        <title>Draft Genome of Frankia sp. CpI1-S.</title>
        <authorList>
            <person name="Oshone R.T."/>
            <person name="Ngom M."/>
            <person name="Ghodhbane-Gtari F."/>
            <person name="Gtari M."/>
            <person name="Morris K."/>
            <person name="Thomas K."/>
            <person name="Sen A."/>
            <person name="Tisa L.S."/>
        </authorList>
    </citation>
    <scope>NUCLEOTIDE SEQUENCE [LARGE SCALE GENOMIC DNA]</scope>
    <source>
        <strain evidence="3">CpI1-S</strain>
    </source>
</reference>
<protein>
    <submittedName>
        <fullName evidence="2">Uncharacterized protein</fullName>
    </submittedName>
</protein>
<reference evidence="2 3" key="2">
    <citation type="journal article" date="2016" name="Genome Announc.">
        <title>Permanent Draft Genome Sequences for Two Variants of Frankia sp. Strain CpI1, the First Frankia Strain Isolated from Root Nodules of Comptonia peregrina.</title>
        <authorList>
            <person name="Oshone R."/>
            <person name="Hurst S.G.IV."/>
            <person name="Abebe-Akele F."/>
            <person name="Simpson S."/>
            <person name="Morris K."/>
            <person name="Thomas W.K."/>
            <person name="Tisa L.S."/>
        </authorList>
    </citation>
    <scope>NUCLEOTIDE SEQUENCE [LARGE SCALE GENOMIC DNA]</scope>
    <source>
        <strain evidence="3">CpI1-S</strain>
    </source>
</reference>
<evidence type="ECO:0000256" key="1">
    <source>
        <dbReference type="SAM" id="MobiDB-lite"/>
    </source>
</evidence>
<comment type="caution">
    <text evidence="2">The sequence shown here is derived from an EMBL/GenBank/DDBJ whole genome shotgun (WGS) entry which is preliminary data.</text>
</comment>
<evidence type="ECO:0000313" key="2">
    <source>
        <dbReference type="EMBL" id="KJE20654.1"/>
    </source>
</evidence>
<dbReference type="PATRIC" id="fig|1502723.3.peg.5206"/>
<keyword evidence="3" id="KW-1185">Reference proteome</keyword>
<dbReference type="AlphaFoldDB" id="A0A0D8B9N4"/>
<proteinExistence type="predicted"/>
<feature type="compositionally biased region" description="Low complexity" evidence="1">
    <location>
        <begin position="151"/>
        <end position="170"/>
    </location>
</feature>
<gene>
    <name evidence="2" type="ORF">FF36_05009</name>
</gene>
<dbReference type="EMBL" id="JYFN01000054">
    <property type="protein sequence ID" value="KJE20654.1"/>
    <property type="molecule type" value="Genomic_DNA"/>
</dbReference>
<dbReference type="RefSeq" id="WP_044887511.1">
    <property type="nucleotide sequence ID" value="NZ_JYFN01000054.1"/>
</dbReference>
<sequence>MAGRPLATGDPWPFGRRSGSGGRPLPGGPRPGSGPSASLSLAGLGPLPPAAAGSALGTRRPLSLHASVRHAAVGRAAVGATLGGTGRTVPAGTVVTTVVPVARRLPEWAALRVRGAGTVAAGGGPLIRTRPAAANPPRRLRRHPPRDLPRTADAAARRPASTPATAGTRALTKAGAALTVPAGSVVTGLAGTEGRPGRPAPIEAVAAGRTLPTLRAVISRAVGPRKARTPVRTTAGVAGRPRPPGR</sequence>
<accession>A0A0D8B9N4</accession>
<feature type="region of interest" description="Disordered" evidence="1">
    <location>
        <begin position="122"/>
        <end position="170"/>
    </location>
</feature>
<feature type="compositionally biased region" description="Low complexity" evidence="1">
    <location>
        <begin position="128"/>
        <end position="137"/>
    </location>
</feature>
<feature type="region of interest" description="Disordered" evidence="1">
    <location>
        <begin position="221"/>
        <end position="246"/>
    </location>
</feature>
<feature type="compositionally biased region" description="Low complexity" evidence="1">
    <location>
        <begin position="33"/>
        <end position="45"/>
    </location>
</feature>
<dbReference type="Proteomes" id="UP000032545">
    <property type="component" value="Unassembled WGS sequence"/>
</dbReference>
<name>A0A0D8B9N4_9ACTN</name>
<evidence type="ECO:0000313" key="3">
    <source>
        <dbReference type="Proteomes" id="UP000032545"/>
    </source>
</evidence>
<organism evidence="2 3">
    <name type="scientific">Frankia torreyi</name>
    <dbReference type="NCBI Taxonomy" id="1856"/>
    <lineage>
        <taxon>Bacteria</taxon>
        <taxon>Bacillati</taxon>
        <taxon>Actinomycetota</taxon>
        <taxon>Actinomycetes</taxon>
        <taxon>Frankiales</taxon>
        <taxon>Frankiaceae</taxon>
        <taxon>Frankia</taxon>
    </lineage>
</organism>